<dbReference type="Proteomes" id="UP000250140">
    <property type="component" value="Unassembled WGS sequence"/>
</dbReference>
<evidence type="ECO:0000313" key="1">
    <source>
        <dbReference type="EMBL" id="OCL14800.1"/>
    </source>
</evidence>
<dbReference type="InterPro" id="IPR011990">
    <property type="entry name" value="TPR-like_helical_dom_sf"/>
</dbReference>
<accession>A0A8E2FCS3</accession>
<sequence>MLQVFRRNGRASTIHPHVRSLTTLATPPPLYTLWLFNRPHEIYRPATGCTAIVDLRQDIGEAIRDRRRHAEPIKANIRAKGAGQKKWLNGFNRSLIAASKDKNSVSNRIKLWRMYSHVKSNIPNILSALPDRAWDLLWDTQSIPSSTNPNCRNHQRQLIEDMNSVGRISALGQRLADLETTYISGKKQDALRRWEEEHKRTFGATQDGYKGEHLELGVRMHALSRNIDRARHIMEELFAAYPTWDPRVMIAVLQAHTKFQDGGNRDRAWALYIRLKTLLASKMTLADYDACFVAFLECQQIDYATAIFRDMVLAGHLAKRDIPGHDVQLTGRLRAMYLLSNSVGEVNKVALTAISVLPQRYHSSIFRHWMKMIVSKNAVESAAQVIELMFERGLESRTSHFDLLLAALFRIKKPAPVQKAESIGWQMIDAKLDQASAHENRPPMPFFLKRSIPRASSNTFALLIRHHTDQWQWDHVRQLQGMLTELETPPNCALMNSLMYVDLRRGKYEEVWVRYQAMTHPPPGYKPLFPNGATYHYLWKTLRLALGDHQTWAFESLPSPRDMMAQMLEWSRQIGRKPTLERSLIGLTGPRREIVSLIMHCFCHTEDLSGALVAIHAMKSRFRIFPTYRTAGILFKHMANNHTGVFKDNVLKLEQIYKVILQRRLNKMNQDGSLTSRMTEEQSRELSLDLLSEFIRVIMVRQCPAEEVEALIDKAKKEMGVPDLSTGDLDSFDVVQ</sequence>
<gene>
    <name evidence="1" type="ORF">AOQ84DRAFT_280290</name>
</gene>
<keyword evidence="2" id="KW-1185">Reference proteome</keyword>
<dbReference type="Gene3D" id="1.25.40.10">
    <property type="entry name" value="Tetratricopeptide repeat domain"/>
    <property type="match status" value="1"/>
</dbReference>
<organism evidence="1 2">
    <name type="scientific">Glonium stellatum</name>
    <dbReference type="NCBI Taxonomy" id="574774"/>
    <lineage>
        <taxon>Eukaryota</taxon>
        <taxon>Fungi</taxon>
        <taxon>Dikarya</taxon>
        <taxon>Ascomycota</taxon>
        <taxon>Pezizomycotina</taxon>
        <taxon>Dothideomycetes</taxon>
        <taxon>Pleosporomycetidae</taxon>
        <taxon>Gloniales</taxon>
        <taxon>Gloniaceae</taxon>
        <taxon>Glonium</taxon>
    </lineage>
</organism>
<proteinExistence type="predicted"/>
<evidence type="ECO:0000313" key="2">
    <source>
        <dbReference type="Proteomes" id="UP000250140"/>
    </source>
</evidence>
<evidence type="ECO:0008006" key="3">
    <source>
        <dbReference type="Google" id="ProtNLM"/>
    </source>
</evidence>
<protein>
    <recommendedName>
        <fullName evidence="3">Pentatricopeptide repeat-containing protein</fullName>
    </recommendedName>
</protein>
<dbReference type="AlphaFoldDB" id="A0A8E2FCS3"/>
<dbReference type="OrthoDB" id="185373at2759"/>
<dbReference type="EMBL" id="KV748530">
    <property type="protein sequence ID" value="OCL14800.1"/>
    <property type="molecule type" value="Genomic_DNA"/>
</dbReference>
<name>A0A8E2FCS3_9PEZI</name>
<reference evidence="1 2" key="1">
    <citation type="journal article" date="2016" name="Nat. Commun.">
        <title>Ectomycorrhizal ecology is imprinted in the genome of the dominant symbiotic fungus Cenococcum geophilum.</title>
        <authorList>
            <consortium name="DOE Joint Genome Institute"/>
            <person name="Peter M."/>
            <person name="Kohler A."/>
            <person name="Ohm R.A."/>
            <person name="Kuo A."/>
            <person name="Krutzmann J."/>
            <person name="Morin E."/>
            <person name="Arend M."/>
            <person name="Barry K.W."/>
            <person name="Binder M."/>
            <person name="Choi C."/>
            <person name="Clum A."/>
            <person name="Copeland A."/>
            <person name="Grisel N."/>
            <person name="Haridas S."/>
            <person name="Kipfer T."/>
            <person name="LaButti K."/>
            <person name="Lindquist E."/>
            <person name="Lipzen A."/>
            <person name="Maire R."/>
            <person name="Meier B."/>
            <person name="Mihaltcheva S."/>
            <person name="Molinier V."/>
            <person name="Murat C."/>
            <person name="Poggeler S."/>
            <person name="Quandt C.A."/>
            <person name="Sperisen C."/>
            <person name="Tritt A."/>
            <person name="Tisserant E."/>
            <person name="Crous P.W."/>
            <person name="Henrissat B."/>
            <person name="Nehls U."/>
            <person name="Egli S."/>
            <person name="Spatafora J.W."/>
            <person name="Grigoriev I.V."/>
            <person name="Martin F.M."/>
        </authorList>
    </citation>
    <scope>NUCLEOTIDE SEQUENCE [LARGE SCALE GENOMIC DNA]</scope>
    <source>
        <strain evidence="1 2">CBS 207.34</strain>
    </source>
</reference>